<dbReference type="PANTHER" id="PTHR15092:SF22">
    <property type="entry name" value="POLY(A)-SPECIFIC RIBONUCLEASE PNLDC1"/>
    <property type="match status" value="1"/>
</dbReference>
<dbReference type="Gene3D" id="3.30.420.10">
    <property type="entry name" value="Ribonuclease H-like superfamily/Ribonuclease H"/>
    <property type="match status" value="2"/>
</dbReference>
<evidence type="ECO:0000313" key="4">
    <source>
        <dbReference type="Proteomes" id="UP000271241"/>
    </source>
</evidence>
<gene>
    <name evidence="3" type="ORF">THASP1DRAFT_32559</name>
</gene>
<sequence>MEVLRGTFEDALPEFKTAIHECDFIAIDAEFTGLDPHGIATPRSESDTLQGRFIKVRQQAVDFIVCQFGICTFRWNAERESYEAKPFNVYLMPAASGTRGAQDRWFQCQASTMDFLTRNGFDFTKWLGYGVHFMNWEEESILRRRREQEITNSLPDIQLDDRGIAFENEVRNKIDAWYKECKAEKPVYINCVNGYQYRIVYQFVRNHHPNLDAVGQSGAVRVWKKNQDAIDKRNAQRRVRSEADIAHAVGFRRVIDMIAQSRKPVVGHHMIMDVCQVYQHMYKTLPDEVGTFAGGLLALFPIMFDTKLLAEVEPMIESMFSDTRLDDMILNGSWPQQIQKIPIETNMYFTRYMDTTRQHEAGYDALCTGTIFIRIYHMLAQLQNQAASPTSPTSPTSPGSDGSREGIGGAQINFGSNRRGSKKKSGRGRHQSVRSPPTEAPKWGPIFANGVVPPVLKEYANQLFFVKSPRKAYNLMAIRESDPNVQVQNEAKRFHDYLCTEPPARTVLLPNATL</sequence>
<comment type="similarity">
    <text evidence="1">Belongs to the CAF1 family.</text>
</comment>
<dbReference type="Proteomes" id="UP000271241">
    <property type="component" value="Unassembled WGS sequence"/>
</dbReference>
<evidence type="ECO:0000256" key="1">
    <source>
        <dbReference type="ARBA" id="ARBA00008372"/>
    </source>
</evidence>
<evidence type="ECO:0000256" key="2">
    <source>
        <dbReference type="SAM" id="MobiDB-lite"/>
    </source>
</evidence>
<evidence type="ECO:0000313" key="3">
    <source>
        <dbReference type="EMBL" id="RKP05605.1"/>
    </source>
</evidence>
<dbReference type="InterPro" id="IPR006941">
    <property type="entry name" value="RNase_CAF1"/>
</dbReference>
<name>A0A4P9XIQ7_9FUNG</name>
<organism evidence="3 4">
    <name type="scientific">Thamnocephalis sphaerospora</name>
    <dbReference type="NCBI Taxonomy" id="78915"/>
    <lineage>
        <taxon>Eukaryota</taxon>
        <taxon>Fungi</taxon>
        <taxon>Fungi incertae sedis</taxon>
        <taxon>Zoopagomycota</taxon>
        <taxon>Zoopagomycotina</taxon>
        <taxon>Zoopagomycetes</taxon>
        <taxon>Zoopagales</taxon>
        <taxon>Sigmoideomycetaceae</taxon>
        <taxon>Thamnocephalis</taxon>
    </lineage>
</organism>
<feature type="compositionally biased region" description="Low complexity" evidence="2">
    <location>
        <begin position="388"/>
        <end position="398"/>
    </location>
</feature>
<dbReference type="PANTHER" id="PTHR15092">
    <property type="entry name" value="POLY A -SPECIFIC RIBONUCLEASE/TARGET OF EGR1, MEMBER 1"/>
    <property type="match status" value="1"/>
</dbReference>
<reference evidence="4" key="1">
    <citation type="journal article" date="2018" name="Nat. Microbiol.">
        <title>Leveraging single-cell genomics to expand the fungal tree of life.</title>
        <authorList>
            <person name="Ahrendt S.R."/>
            <person name="Quandt C.A."/>
            <person name="Ciobanu D."/>
            <person name="Clum A."/>
            <person name="Salamov A."/>
            <person name="Andreopoulos B."/>
            <person name="Cheng J.F."/>
            <person name="Woyke T."/>
            <person name="Pelin A."/>
            <person name="Henrissat B."/>
            <person name="Reynolds N.K."/>
            <person name="Benny G.L."/>
            <person name="Smith M.E."/>
            <person name="James T.Y."/>
            <person name="Grigoriev I.V."/>
        </authorList>
    </citation>
    <scope>NUCLEOTIDE SEQUENCE [LARGE SCALE GENOMIC DNA]</scope>
    <source>
        <strain evidence="4">RSA 1356</strain>
    </source>
</reference>
<dbReference type="GO" id="GO:0003723">
    <property type="term" value="F:RNA binding"/>
    <property type="evidence" value="ECO:0007669"/>
    <property type="project" value="TreeGrafter"/>
</dbReference>
<feature type="region of interest" description="Disordered" evidence="2">
    <location>
        <begin position="386"/>
        <end position="444"/>
    </location>
</feature>
<dbReference type="STRING" id="78915.A0A4P9XIQ7"/>
<dbReference type="InterPro" id="IPR036397">
    <property type="entry name" value="RNaseH_sf"/>
</dbReference>
<proteinExistence type="inferred from homology"/>
<dbReference type="Pfam" id="PF04857">
    <property type="entry name" value="CAF1"/>
    <property type="match status" value="1"/>
</dbReference>
<dbReference type="SUPFAM" id="SSF53098">
    <property type="entry name" value="Ribonuclease H-like"/>
    <property type="match status" value="1"/>
</dbReference>
<feature type="compositionally biased region" description="Basic residues" evidence="2">
    <location>
        <begin position="419"/>
        <end position="432"/>
    </location>
</feature>
<dbReference type="InterPro" id="IPR051181">
    <property type="entry name" value="CAF1_poly(A)_ribonucleases"/>
</dbReference>
<accession>A0A4P9XIQ7</accession>
<dbReference type="EMBL" id="KZ993080">
    <property type="protein sequence ID" value="RKP05605.1"/>
    <property type="molecule type" value="Genomic_DNA"/>
</dbReference>
<dbReference type="GO" id="GO:0000175">
    <property type="term" value="F:3'-5'-RNA exonuclease activity"/>
    <property type="evidence" value="ECO:0007669"/>
    <property type="project" value="TreeGrafter"/>
</dbReference>
<protein>
    <submittedName>
        <fullName evidence="3">Ribonuclease H-like domain-containing protein</fullName>
    </submittedName>
</protein>
<dbReference type="InterPro" id="IPR012337">
    <property type="entry name" value="RNaseH-like_sf"/>
</dbReference>
<keyword evidence="4" id="KW-1185">Reference proteome</keyword>
<dbReference type="AlphaFoldDB" id="A0A4P9XIQ7"/>
<dbReference type="OrthoDB" id="1432093at2759"/>